<evidence type="ECO:0000256" key="4">
    <source>
        <dbReference type="ARBA" id="ARBA00023136"/>
    </source>
</evidence>
<dbReference type="InterPro" id="IPR019537">
    <property type="entry name" value="TMEM65"/>
</dbReference>
<evidence type="ECO:0000313" key="7">
    <source>
        <dbReference type="Proteomes" id="UP000230423"/>
    </source>
</evidence>
<dbReference type="GO" id="GO:0005739">
    <property type="term" value="C:mitochondrion"/>
    <property type="evidence" value="ECO:0007669"/>
    <property type="project" value="TreeGrafter"/>
</dbReference>
<evidence type="ECO:0000256" key="5">
    <source>
        <dbReference type="SAM" id="Phobius"/>
    </source>
</evidence>
<dbReference type="PANTHER" id="PTHR21706:SF15">
    <property type="entry name" value="TRANSMEMBRANE PROTEIN 65"/>
    <property type="match status" value="1"/>
</dbReference>
<reference evidence="6 7" key="1">
    <citation type="submission" date="2015-09" db="EMBL/GenBank/DDBJ databases">
        <title>Draft genome of the parasitic nematode Teladorsagia circumcincta isolate WARC Sus (inbred).</title>
        <authorList>
            <person name="Mitreva M."/>
        </authorList>
    </citation>
    <scope>NUCLEOTIDE SEQUENCE [LARGE SCALE GENOMIC DNA]</scope>
    <source>
        <strain evidence="6 7">S</strain>
    </source>
</reference>
<dbReference type="AlphaFoldDB" id="A0A2G9TD99"/>
<evidence type="ECO:0000313" key="6">
    <source>
        <dbReference type="EMBL" id="PIO55512.1"/>
    </source>
</evidence>
<feature type="non-terminal residue" evidence="6">
    <location>
        <position position="195"/>
    </location>
</feature>
<dbReference type="OrthoDB" id="430821at2759"/>
<keyword evidence="7" id="KW-1185">Reference proteome</keyword>
<dbReference type="Pfam" id="PF10507">
    <property type="entry name" value="TMEM65"/>
    <property type="match status" value="1"/>
</dbReference>
<comment type="subcellular location">
    <subcellularLocation>
        <location evidence="1">Membrane</location>
        <topology evidence="1">Multi-pass membrane protein</topology>
    </subcellularLocation>
</comment>
<feature type="transmembrane region" description="Helical" evidence="5">
    <location>
        <begin position="111"/>
        <end position="137"/>
    </location>
</feature>
<accession>A0A2G9TD99</accession>
<gene>
    <name evidence="6" type="ORF">TELCIR_23100</name>
</gene>
<dbReference type="PANTHER" id="PTHR21706">
    <property type="entry name" value="TRANSMEMBRANE PROTEIN 65"/>
    <property type="match status" value="1"/>
</dbReference>
<organism evidence="6 7">
    <name type="scientific">Teladorsagia circumcincta</name>
    <name type="common">Brown stomach worm</name>
    <name type="synonym">Ostertagia circumcincta</name>
    <dbReference type="NCBI Taxonomy" id="45464"/>
    <lineage>
        <taxon>Eukaryota</taxon>
        <taxon>Metazoa</taxon>
        <taxon>Ecdysozoa</taxon>
        <taxon>Nematoda</taxon>
        <taxon>Chromadorea</taxon>
        <taxon>Rhabditida</taxon>
        <taxon>Rhabditina</taxon>
        <taxon>Rhabditomorpha</taxon>
        <taxon>Strongyloidea</taxon>
        <taxon>Trichostrongylidae</taxon>
        <taxon>Teladorsagia</taxon>
    </lineage>
</organism>
<evidence type="ECO:0000256" key="3">
    <source>
        <dbReference type="ARBA" id="ARBA00022989"/>
    </source>
</evidence>
<evidence type="ECO:0000256" key="2">
    <source>
        <dbReference type="ARBA" id="ARBA00022692"/>
    </source>
</evidence>
<keyword evidence="2 5" id="KW-0812">Transmembrane</keyword>
<name>A0A2G9TD99_TELCI</name>
<proteinExistence type="predicted"/>
<dbReference type="Proteomes" id="UP000230423">
    <property type="component" value="Unassembled WGS sequence"/>
</dbReference>
<dbReference type="EMBL" id="KZ385678">
    <property type="protein sequence ID" value="PIO55512.1"/>
    <property type="molecule type" value="Genomic_DNA"/>
</dbReference>
<evidence type="ECO:0008006" key="8">
    <source>
        <dbReference type="Google" id="ProtNLM"/>
    </source>
</evidence>
<sequence length="195" mass="21165">MQNYFKRMRILSSSVRLVSRIGTTRGSGFSALSTLPECRPSSGHWQVGSRTTTTGAVYSLDKVIIDDAETALEVAARLTRNEQLLLREALEDLVARQNIDSLPITDAQTRALFLVNALPFIGFGFLDNMIMIVAGNYIDQELGALLCLSTMAAAGFGNLISDVAGVGLAHYVESVFLRMGIKHPVLTSEQLASSR</sequence>
<keyword evidence="4 5" id="KW-0472">Membrane</keyword>
<protein>
    <recommendedName>
        <fullName evidence="8">Transmembrane protein 65</fullName>
    </recommendedName>
</protein>
<evidence type="ECO:0000256" key="1">
    <source>
        <dbReference type="ARBA" id="ARBA00004141"/>
    </source>
</evidence>
<keyword evidence="3 5" id="KW-1133">Transmembrane helix</keyword>
<dbReference type="GO" id="GO:0016020">
    <property type="term" value="C:membrane"/>
    <property type="evidence" value="ECO:0007669"/>
    <property type="project" value="UniProtKB-SubCell"/>
</dbReference>
<feature type="transmembrane region" description="Helical" evidence="5">
    <location>
        <begin position="143"/>
        <end position="172"/>
    </location>
</feature>